<dbReference type="EMBL" id="CP064786">
    <property type="protein sequence ID" value="QSG03561.1"/>
    <property type="molecule type" value="Genomic_DNA"/>
</dbReference>
<dbReference type="AlphaFoldDB" id="A0A897MTE0"/>
<dbReference type="KEGG" id="hara:AArcS_2365"/>
<protein>
    <recommendedName>
        <fullName evidence="6">DUF1508 domain-containing protein</fullName>
    </recommendedName>
</protein>
<reference evidence="4" key="1">
    <citation type="submission" date="2020-11" db="EMBL/GenBank/DDBJ databases">
        <title>Carbohydrate-dependent, anaerobic sulfur respiration: A novel catabolism in halophilic archaea.</title>
        <authorList>
            <person name="Sorokin D.Y."/>
            <person name="Messina E."/>
            <person name="Smedile F."/>
            <person name="La Cono V."/>
            <person name="Hallsworth J.E."/>
            <person name="Yakimov M.M."/>
        </authorList>
    </citation>
    <scope>NUCLEOTIDE SEQUENCE</scope>
    <source>
        <strain evidence="4">AArc-S</strain>
    </source>
</reference>
<dbReference type="Pfam" id="PF07411">
    <property type="entry name" value="DUF1508"/>
    <property type="match status" value="2"/>
</dbReference>
<evidence type="ECO:0000259" key="3">
    <source>
        <dbReference type="Pfam" id="PF20068"/>
    </source>
</evidence>
<keyword evidence="5" id="KW-1185">Reference proteome</keyword>
<organism evidence="4 5">
    <name type="scientific">Natranaeroarchaeum sulfidigenes</name>
    <dbReference type="NCBI Taxonomy" id="2784880"/>
    <lineage>
        <taxon>Archaea</taxon>
        <taxon>Methanobacteriati</taxon>
        <taxon>Methanobacteriota</taxon>
        <taxon>Stenosarchaea group</taxon>
        <taxon>Halobacteria</taxon>
        <taxon>Halobacteriales</taxon>
        <taxon>Natronoarchaeaceae</taxon>
        <taxon>Natranaeroarchaeum</taxon>
    </lineage>
</organism>
<dbReference type="NCBIfam" id="NF041908">
    <property type="entry name" value="HVO_2922"/>
    <property type="match status" value="2"/>
</dbReference>
<dbReference type="InterPro" id="IPR010879">
    <property type="entry name" value="DUF1508"/>
</dbReference>
<evidence type="ECO:0000256" key="1">
    <source>
        <dbReference type="SAM" id="MobiDB-lite"/>
    </source>
</evidence>
<feature type="domain" description="DUF1508" evidence="2">
    <location>
        <begin position="170"/>
        <end position="217"/>
    </location>
</feature>
<gene>
    <name evidence="4" type="ORF">AArcS_2365</name>
</gene>
<evidence type="ECO:0000313" key="5">
    <source>
        <dbReference type="Proteomes" id="UP000663586"/>
    </source>
</evidence>
<dbReference type="Proteomes" id="UP000663586">
    <property type="component" value="Chromosome"/>
</dbReference>
<dbReference type="Pfam" id="PF20068">
    <property type="entry name" value="Amphi-Trp"/>
    <property type="match status" value="1"/>
</dbReference>
<feature type="domain" description="DUF1508" evidence="2">
    <location>
        <begin position="99"/>
        <end position="147"/>
    </location>
</feature>
<name>A0A897MTE0_9EURY</name>
<feature type="region of interest" description="Disordered" evidence="1">
    <location>
        <begin position="188"/>
        <end position="220"/>
    </location>
</feature>
<evidence type="ECO:0000313" key="4">
    <source>
        <dbReference type="EMBL" id="QSG03561.1"/>
    </source>
</evidence>
<dbReference type="InterPro" id="IPR027598">
    <property type="entry name" value="Amphi-Trp_dom"/>
</dbReference>
<dbReference type="InterPro" id="IPR036913">
    <property type="entry name" value="YegP-like_sf"/>
</dbReference>
<dbReference type="PANTHER" id="PTHR40606">
    <property type="match status" value="1"/>
</dbReference>
<dbReference type="InterPro" id="IPR051141">
    <property type="entry name" value="UPF0339_domain"/>
</dbReference>
<evidence type="ECO:0008006" key="6">
    <source>
        <dbReference type="Google" id="ProtNLM"/>
    </source>
</evidence>
<evidence type="ECO:0000259" key="2">
    <source>
        <dbReference type="Pfam" id="PF07411"/>
    </source>
</evidence>
<accession>A0A897MTE0</accession>
<sequence>MPDTNQDESLHESSATRSRNGLATFFRRLSRRLARGEPVPVDEEQTVTVTPPEESDLDVEIERDGDQLRLDIAVEWEEGEDDIETDVVASKATFEVYRDNADQWRWRLVHRNGNIIADGSEGYASKQKATQGLKSVKRNVAGANIVDQSKDEPVETDPAGSNATAELFADKAAKWRWRLVHDNGNIIADSGQGYSSKQKAKQGLQSVKTNAPGAPVETSD</sequence>
<dbReference type="NCBIfam" id="TIGR04354">
    <property type="entry name" value="amphi-Trp"/>
    <property type="match status" value="1"/>
</dbReference>
<feature type="domain" description="Amphi-Trp" evidence="3">
    <location>
        <begin position="8"/>
        <end position="84"/>
    </location>
</feature>
<proteinExistence type="predicted"/>
<dbReference type="PANTHER" id="PTHR40606:SF1">
    <property type="entry name" value="UPF0339 PROTEIN YEGP"/>
    <property type="match status" value="1"/>
</dbReference>
<dbReference type="RefSeq" id="WP_238477612.1">
    <property type="nucleotide sequence ID" value="NZ_CP064786.1"/>
</dbReference>
<dbReference type="Gene3D" id="2.30.29.80">
    <property type="match status" value="1"/>
</dbReference>
<feature type="compositionally biased region" description="Polar residues" evidence="1">
    <location>
        <begin position="192"/>
        <end position="209"/>
    </location>
</feature>
<dbReference type="GeneID" id="70685743"/>
<dbReference type="SUPFAM" id="SSF160113">
    <property type="entry name" value="YegP-like"/>
    <property type="match status" value="2"/>
</dbReference>